<name>A0A978VJ23_ZIZJJ</name>
<dbReference type="GO" id="GO:0030014">
    <property type="term" value="C:CCR4-NOT complex"/>
    <property type="evidence" value="ECO:0007669"/>
    <property type="project" value="InterPro"/>
</dbReference>
<sequence length="349" mass="39502">MAKLPEDFVGCRREVGPSTSESLKAFSNAGRPKMVYVEKLILALAHEHTRERALYHLCKAIFFFFFFKLYRCNDVLIIIFASESLTAYKVLRIAIRMTHEDLALLLWHSFGAMYKLLQEIVAVYPLLSTPNLTDSESNRVCYAVALLECVASHEDTRMLFIKANMPLYLYPFLSNMNKEKPHECLRITSLDVISALMKSNDANIINFLLASEILPKCLICMDVGSQISKLVATTIVEKVLMTDDGLRYCCYYAGRFYAITRALGKMADEFSGKPSGKLLNHIICCYIRLTENPRARYGLGGCLPRKFTETTFIKNLQDDPTTMLSLQKLFNSLSSGDLYQIQPGGKLSI</sequence>
<dbReference type="PANTHER" id="PTHR12262">
    <property type="entry name" value="CCR4-NOT TRANSCRIPTION COMPLEX SUBUNIT 9"/>
    <property type="match status" value="1"/>
</dbReference>
<dbReference type="GO" id="GO:0006402">
    <property type="term" value="P:mRNA catabolic process"/>
    <property type="evidence" value="ECO:0007669"/>
    <property type="project" value="InterPro"/>
</dbReference>
<dbReference type="Proteomes" id="UP000813462">
    <property type="component" value="Unassembled WGS sequence"/>
</dbReference>
<accession>A0A978VJ23</accession>
<comment type="similarity">
    <text evidence="1">Belongs to the CNOT9 family.</text>
</comment>
<evidence type="ECO:0000256" key="1">
    <source>
        <dbReference type="ARBA" id="ARBA00006385"/>
    </source>
</evidence>
<gene>
    <name evidence="2" type="ORF">FEM48_Zijuj04G0093600</name>
</gene>
<dbReference type="InterPro" id="IPR016024">
    <property type="entry name" value="ARM-type_fold"/>
</dbReference>
<dbReference type="Gene3D" id="1.25.10.10">
    <property type="entry name" value="Leucine-rich Repeat Variant"/>
    <property type="match status" value="1"/>
</dbReference>
<reference evidence="2" key="1">
    <citation type="journal article" date="2021" name="Front. Plant Sci.">
        <title>Chromosome-Scale Genome Assembly for Chinese Sour Jujube and Insights Into Its Genome Evolution and Domestication Signature.</title>
        <authorList>
            <person name="Shen L.-Y."/>
            <person name="Luo H."/>
            <person name="Wang X.-L."/>
            <person name="Wang X.-M."/>
            <person name="Qiu X.-J."/>
            <person name="Liu H."/>
            <person name="Zhou S.-S."/>
            <person name="Jia K.-H."/>
            <person name="Nie S."/>
            <person name="Bao Y.-T."/>
            <person name="Zhang R.-G."/>
            <person name="Yun Q.-Z."/>
            <person name="Chai Y.-H."/>
            <person name="Lu J.-Y."/>
            <person name="Li Y."/>
            <person name="Zhao S.-W."/>
            <person name="Mao J.-F."/>
            <person name="Jia S.-G."/>
            <person name="Mao Y.-M."/>
        </authorList>
    </citation>
    <scope>NUCLEOTIDE SEQUENCE</scope>
    <source>
        <strain evidence="2">AT0</strain>
        <tissue evidence="2">Leaf</tissue>
    </source>
</reference>
<proteinExistence type="inferred from homology"/>
<evidence type="ECO:0000313" key="2">
    <source>
        <dbReference type="EMBL" id="KAH7533092.1"/>
    </source>
</evidence>
<evidence type="ECO:0008006" key="4">
    <source>
        <dbReference type="Google" id="ProtNLM"/>
    </source>
</evidence>
<organism evidence="2 3">
    <name type="scientific">Ziziphus jujuba var. spinosa</name>
    <dbReference type="NCBI Taxonomy" id="714518"/>
    <lineage>
        <taxon>Eukaryota</taxon>
        <taxon>Viridiplantae</taxon>
        <taxon>Streptophyta</taxon>
        <taxon>Embryophyta</taxon>
        <taxon>Tracheophyta</taxon>
        <taxon>Spermatophyta</taxon>
        <taxon>Magnoliopsida</taxon>
        <taxon>eudicotyledons</taxon>
        <taxon>Gunneridae</taxon>
        <taxon>Pentapetalae</taxon>
        <taxon>rosids</taxon>
        <taxon>fabids</taxon>
        <taxon>Rosales</taxon>
        <taxon>Rhamnaceae</taxon>
        <taxon>Paliureae</taxon>
        <taxon>Ziziphus</taxon>
    </lineage>
</organism>
<protein>
    <recommendedName>
        <fullName evidence="4">CCR4-NOT transcription complex subunit 9-like</fullName>
    </recommendedName>
</protein>
<dbReference type="EMBL" id="JAEACU010000004">
    <property type="protein sequence ID" value="KAH7533092.1"/>
    <property type="molecule type" value="Genomic_DNA"/>
</dbReference>
<evidence type="ECO:0000313" key="3">
    <source>
        <dbReference type="Proteomes" id="UP000813462"/>
    </source>
</evidence>
<dbReference type="InterPro" id="IPR011989">
    <property type="entry name" value="ARM-like"/>
</dbReference>
<dbReference type="SUPFAM" id="SSF48371">
    <property type="entry name" value="ARM repeat"/>
    <property type="match status" value="1"/>
</dbReference>
<dbReference type="InterPro" id="IPR007216">
    <property type="entry name" value="CNOT9"/>
</dbReference>
<dbReference type="Pfam" id="PF04078">
    <property type="entry name" value="Rcd1"/>
    <property type="match status" value="1"/>
</dbReference>
<dbReference type="AlphaFoldDB" id="A0A978VJ23"/>
<comment type="caution">
    <text evidence="2">The sequence shown here is derived from an EMBL/GenBank/DDBJ whole genome shotgun (WGS) entry which is preliminary data.</text>
</comment>